<dbReference type="GO" id="GO:0015771">
    <property type="term" value="P:trehalose transport"/>
    <property type="evidence" value="ECO:0007669"/>
    <property type="project" value="TreeGrafter"/>
</dbReference>
<evidence type="ECO:0000256" key="10">
    <source>
        <dbReference type="ARBA" id="ARBA00023136"/>
    </source>
</evidence>
<keyword evidence="7 12" id="KW-0812">Transmembrane</keyword>
<reference evidence="15 16" key="1">
    <citation type="submission" date="2020-10" db="EMBL/GenBank/DDBJ databases">
        <title>Olsenella immobilis sp.nov., isolated from the mud in a fermentation cellar used for the production of Chinese strong-flavoured liquor.</title>
        <authorList>
            <person name="Lu L."/>
        </authorList>
    </citation>
    <scope>NUCLEOTIDE SEQUENCE [LARGE SCALE GENOMIC DNA]</scope>
    <source>
        <strain evidence="15 16">LZLJ-2</strain>
    </source>
</reference>
<dbReference type="RefSeq" id="WP_194372193.1">
    <property type="nucleotide sequence ID" value="NZ_CP063767.1"/>
</dbReference>
<evidence type="ECO:0000256" key="5">
    <source>
        <dbReference type="ARBA" id="ARBA00022679"/>
    </source>
</evidence>
<evidence type="ECO:0000259" key="13">
    <source>
        <dbReference type="PROSITE" id="PS51098"/>
    </source>
</evidence>
<keyword evidence="16" id="KW-1185">Reference proteome</keyword>
<feature type="transmembrane region" description="Helical" evidence="12">
    <location>
        <begin position="112"/>
        <end position="137"/>
    </location>
</feature>
<feature type="transmembrane region" description="Helical" evidence="12">
    <location>
        <begin position="220"/>
        <end position="238"/>
    </location>
</feature>
<evidence type="ECO:0000256" key="8">
    <source>
        <dbReference type="ARBA" id="ARBA00022777"/>
    </source>
</evidence>
<dbReference type="AlphaFoldDB" id="A0A7S7RVB6"/>
<evidence type="ECO:0000256" key="12">
    <source>
        <dbReference type="SAM" id="Phobius"/>
    </source>
</evidence>
<feature type="domain" description="PTS EIIC type-1" evidence="14">
    <location>
        <begin position="111"/>
        <end position="465"/>
    </location>
</feature>
<feature type="transmembrane region" description="Helical" evidence="12">
    <location>
        <begin position="181"/>
        <end position="200"/>
    </location>
</feature>
<dbReference type="InterPro" id="IPR001996">
    <property type="entry name" value="PTS_IIB_1"/>
</dbReference>
<dbReference type="GO" id="GO:0008982">
    <property type="term" value="F:protein-N(PI)-phosphohistidine-sugar phosphotransferase activity"/>
    <property type="evidence" value="ECO:0007669"/>
    <property type="project" value="InterPro"/>
</dbReference>
<keyword evidence="10 12" id="KW-0472">Membrane</keyword>
<dbReference type="FunFam" id="3.30.1360.60:FF:000001">
    <property type="entry name" value="PTS system glucose-specific IIBC component PtsG"/>
    <property type="match status" value="1"/>
</dbReference>
<dbReference type="PANTHER" id="PTHR30175:SF1">
    <property type="entry name" value="PTS SYSTEM ARBUTIN-, CELLOBIOSE-, AND SALICIN-SPECIFIC EIIBC COMPONENT-RELATED"/>
    <property type="match status" value="1"/>
</dbReference>
<keyword evidence="9 12" id="KW-1133">Transmembrane helix</keyword>
<dbReference type="PROSITE" id="PS01035">
    <property type="entry name" value="PTS_EIIB_TYPE_1_CYS"/>
    <property type="match status" value="1"/>
</dbReference>
<dbReference type="Gene3D" id="3.30.1360.60">
    <property type="entry name" value="Glucose permease domain IIB"/>
    <property type="match status" value="1"/>
</dbReference>
<proteinExistence type="predicted"/>
<dbReference type="GO" id="GO:0009401">
    <property type="term" value="P:phosphoenolpyruvate-dependent sugar phosphotransferase system"/>
    <property type="evidence" value="ECO:0007669"/>
    <property type="project" value="UniProtKB-KW"/>
</dbReference>
<feature type="transmembrane region" description="Helical" evidence="12">
    <location>
        <begin position="245"/>
        <end position="270"/>
    </location>
</feature>
<dbReference type="Pfam" id="PF02378">
    <property type="entry name" value="PTS_EIIC"/>
    <property type="match status" value="1"/>
</dbReference>
<comment type="subcellular location">
    <subcellularLocation>
        <location evidence="1">Cell membrane</location>
        <topology evidence="1">Multi-pass membrane protein</topology>
    </subcellularLocation>
</comment>
<evidence type="ECO:0000256" key="7">
    <source>
        <dbReference type="ARBA" id="ARBA00022692"/>
    </source>
</evidence>
<protein>
    <submittedName>
        <fullName evidence="15">PTS transporter subunit EIIC</fullName>
    </submittedName>
</protein>
<dbReference type="SUPFAM" id="SSF55604">
    <property type="entry name" value="Glucose permease domain IIB"/>
    <property type="match status" value="1"/>
</dbReference>
<dbReference type="KEGG" id="tio:INP52_02705"/>
<keyword evidence="3" id="KW-1003">Cell membrane</keyword>
<gene>
    <name evidence="15" type="ORF">INP52_02705</name>
</gene>
<dbReference type="InterPro" id="IPR036878">
    <property type="entry name" value="Glu_permease_IIB"/>
</dbReference>
<evidence type="ECO:0000313" key="15">
    <source>
        <dbReference type="EMBL" id="QOY61129.1"/>
    </source>
</evidence>
<dbReference type="PROSITE" id="PS51098">
    <property type="entry name" value="PTS_EIIB_TYPE_1"/>
    <property type="match status" value="1"/>
</dbReference>
<dbReference type="InterPro" id="IPR050558">
    <property type="entry name" value="PTS_Sugar-Specific_Components"/>
</dbReference>
<feature type="active site" description="Phosphocysteine intermediate; for EIIB activity" evidence="11">
    <location>
        <position position="29"/>
    </location>
</feature>
<organism evidence="15 16">
    <name type="scientific">Thermophilibacter immobilis</name>
    <dbReference type="NCBI Taxonomy" id="2779519"/>
    <lineage>
        <taxon>Bacteria</taxon>
        <taxon>Bacillati</taxon>
        <taxon>Actinomycetota</taxon>
        <taxon>Coriobacteriia</taxon>
        <taxon>Coriobacteriales</taxon>
        <taxon>Atopobiaceae</taxon>
        <taxon>Thermophilibacter</taxon>
    </lineage>
</organism>
<dbReference type="PROSITE" id="PS51103">
    <property type="entry name" value="PTS_EIIC_TYPE_1"/>
    <property type="match status" value="1"/>
</dbReference>
<evidence type="ECO:0000256" key="11">
    <source>
        <dbReference type="PROSITE-ProRule" id="PRU00421"/>
    </source>
</evidence>
<evidence type="ECO:0000256" key="9">
    <source>
        <dbReference type="ARBA" id="ARBA00022989"/>
    </source>
</evidence>
<keyword evidence="5" id="KW-0808">Transferase</keyword>
<keyword evidence="8" id="KW-0418">Kinase</keyword>
<evidence type="ECO:0000256" key="4">
    <source>
        <dbReference type="ARBA" id="ARBA00022597"/>
    </source>
</evidence>
<feature type="transmembrane region" description="Helical" evidence="12">
    <location>
        <begin position="391"/>
        <end position="412"/>
    </location>
</feature>
<dbReference type="Pfam" id="PF00367">
    <property type="entry name" value="PTS_EIIB"/>
    <property type="match status" value="1"/>
</dbReference>
<dbReference type="InterPro" id="IPR003352">
    <property type="entry name" value="PTS_EIIC"/>
</dbReference>
<evidence type="ECO:0000256" key="3">
    <source>
        <dbReference type="ARBA" id="ARBA00022475"/>
    </source>
</evidence>
<sequence length="469" mass="49834">MVGKSKRELAERILELVGGADNVVMATHCITRLRLNLRDDSKVDLEALKGLEGTLGAQVKDGQWQVIIGPQVESVYRELEPLLGSMKLRGEVGVDDDQPELKKSGRVQIFDIISGIFSPIIPALVAGGIIKGILAVFAGFGMDTSAGDWAIFSMISDIPFYFLPFLLAVSCADKFKVNRSLALCVAGSLMYPTIVNAIGTGETPLTLFGFALPIFTYADSVFPVIFGVAGLALVYHAIDKLVPDLFKLVVVPAVSLAIVIPLNLLVLAPIGAWCGIGLANGIVWLFSTLGPIAGFLLGFFMPLIVLFGMHQSTSPIQISNIATLGYDYLLPVSFCHNLAESGAAFGAALRMKDEKLKSAAFTCAFSAFMGISEPALFTVQVPNRTPLYSAMIANGIGGALTVVLGVKCFGFVMPGITSLPVYMDPSGNAWNIIAIVICIALTWVIAMACSFVLWGKSKGSLKAKSEVAA</sequence>
<dbReference type="GO" id="GO:0005886">
    <property type="term" value="C:plasma membrane"/>
    <property type="evidence" value="ECO:0007669"/>
    <property type="project" value="UniProtKB-SubCell"/>
</dbReference>
<keyword evidence="6" id="KW-0598">Phosphotransferase system</keyword>
<dbReference type="PANTHER" id="PTHR30175">
    <property type="entry name" value="PHOSPHOTRANSFERASE SYSTEM TRANSPORT PROTEIN"/>
    <property type="match status" value="1"/>
</dbReference>
<feature type="transmembrane region" description="Helical" evidence="12">
    <location>
        <begin position="432"/>
        <end position="454"/>
    </location>
</feature>
<dbReference type="GO" id="GO:0090589">
    <property type="term" value="F:protein-phosphocysteine-trehalose phosphotransferase system transporter activity"/>
    <property type="evidence" value="ECO:0007669"/>
    <property type="project" value="TreeGrafter"/>
</dbReference>
<feature type="domain" description="PTS EIIB type-1" evidence="13">
    <location>
        <begin position="7"/>
        <end position="89"/>
    </location>
</feature>
<keyword evidence="4" id="KW-0762">Sugar transport</keyword>
<dbReference type="InterPro" id="IPR013013">
    <property type="entry name" value="PTS_EIIC_1"/>
</dbReference>
<name>A0A7S7RVB6_9ACTN</name>
<dbReference type="Proteomes" id="UP000593735">
    <property type="component" value="Chromosome"/>
</dbReference>
<dbReference type="EMBL" id="CP063767">
    <property type="protein sequence ID" value="QOY61129.1"/>
    <property type="molecule type" value="Genomic_DNA"/>
</dbReference>
<evidence type="ECO:0000313" key="16">
    <source>
        <dbReference type="Proteomes" id="UP000593735"/>
    </source>
</evidence>
<dbReference type="GO" id="GO:0016301">
    <property type="term" value="F:kinase activity"/>
    <property type="evidence" value="ECO:0007669"/>
    <property type="project" value="UniProtKB-KW"/>
</dbReference>
<feature type="transmembrane region" description="Helical" evidence="12">
    <location>
        <begin position="149"/>
        <end position="169"/>
    </location>
</feature>
<evidence type="ECO:0000256" key="1">
    <source>
        <dbReference type="ARBA" id="ARBA00004651"/>
    </source>
</evidence>
<evidence type="ECO:0000259" key="14">
    <source>
        <dbReference type="PROSITE" id="PS51103"/>
    </source>
</evidence>
<feature type="transmembrane region" description="Helical" evidence="12">
    <location>
        <begin position="282"/>
        <end position="309"/>
    </location>
</feature>
<dbReference type="CDD" id="cd00212">
    <property type="entry name" value="PTS_IIB_glc"/>
    <property type="match status" value="1"/>
</dbReference>
<keyword evidence="2" id="KW-0813">Transport</keyword>
<dbReference type="InterPro" id="IPR018113">
    <property type="entry name" value="PTrfase_EIIB_Cys"/>
</dbReference>
<evidence type="ECO:0000256" key="6">
    <source>
        <dbReference type="ARBA" id="ARBA00022683"/>
    </source>
</evidence>
<evidence type="ECO:0000256" key="2">
    <source>
        <dbReference type="ARBA" id="ARBA00022448"/>
    </source>
</evidence>
<accession>A0A7S7RVB6</accession>